<dbReference type="InterPro" id="IPR025590">
    <property type="entry name" value="DUF4348"/>
</dbReference>
<comment type="caution">
    <text evidence="1">The sequence shown here is derived from an EMBL/GenBank/DDBJ whole genome shotgun (WGS) entry which is preliminary data.</text>
</comment>
<reference evidence="1 2" key="1">
    <citation type="submission" date="2018-06" db="EMBL/GenBank/DDBJ databases">
        <title>Genomic Encyclopedia of Type Strains, Phase III (KMG-III): the genomes of soil and plant-associated and newly described type strains.</title>
        <authorList>
            <person name="Whitman W."/>
        </authorList>
    </citation>
    <scope>NUCLEOTIDE SEQUENCE [LARGE SCALE GENOMIC DNA]</scope>
    <source>
        <strain evidence="1 2">CGMCC 1.12504</strain>
    </source>
</reference>
<protein>
    <submittedName>
        <fullName evidence="1">Uncharacterized protein DUF4348</fullName>
    </submittedName>
</protein>
<evidence type="ECO:0000313" key="1">
    <source>
        <dbReference type="EMBL" id="RAR48417.1"/>
    </source>
</evidence>
<name>A0A328WVA9_9FLAO</name>
<sequence length="160" mass="19034">MNIHKTYFYLILVLAFLGCKPEVEKVEVKKTTESRKQISGIKIPENVDGDFKTFLYYFSKDSIFQISRVNFPLKVMEVDQNNTFEQLEMIIQKNEYTKLDFEYPKDALTRETSRYTQNIKTKDNKSDVEIRGYDNGIDTDYFFEKENGKWILKSWDDNSN</sequence>
<proteinExistence type="predicted"/>
<dbReference type="Gene3D" id="3.10.450.410">
    <property type="match status" value="1"/>
</dbReference>
<accession>A0A328WVA9</accession>
<dbReference type="AlphaFoldDB" id="A0A328WVA9"/>
<dbReference type="Proteomes" id="UP000249518">
    <property type="component" value="Unassembled WGS sequence"/>
</dbReference>
<keyword evidence="2" id="KW-1185">Reference proteome</keyword>
<dbReference type="PROSITE" id="PS51257">
    <property type="entry name" value="PROKAR_LIPOPROTEIN"/>
    <property type="match status" value="1"/>
</dbReference>
<gene>
    <name evidence="1" type="ORF">B0I10_10525</name>
</gene>
<evidence type="ECO:0000313" key="2">
    <source>
        <dbReference type="Proteomes" id="UP000249518"/>
    </source>
</evidence>
<dbReference type="Pfam" id="PF14254">
    <property type="entry name" value="DUF4348"/>
    <property type="match status" value="1"/>
</dbReference>
<dbReference type="OrthoDB" id="1043604at2"/>
<dbReference type="RefSeq" id="WP_112085612.1">
    <property type="nucleotide sequence ID" value="NZ_QLSV01000005.1"/>
</dbReference>
<organism evidence="1 2">
    <name type="scientific">Flavobacterium lacus</name>
    <dbReference type="NCBI Taxonomy" id="1353778"/>
    <lineage>
        <taxon>Bacteria</taxon>
        <taxon>Pseudomonadati</taxon>
        <taxon>Bacteroidota</taxon>
        <taxon>Flavobacteriia</taxon>
        <taxon>Flavobacteriales</taxon>
        <taxon>Flavobacteriaceae</taxon>
        <taxon>Flavobacterium</taxon>
    </lineage>
</organism>
<dbReference type="EMBL" id="QLSV01000005">
    <property type="protein sequence ID" value="RAR48417.1"/>
    <property type="molecule type" value="Genomic_DNA"/>
</dbReference>